<feature type="compositionally biased region" description="Polar residues" evidence="1">
    <location>
        <begin position="34"/>
        <end position="43"/>
    </location>
</feature>
<accession>A0A381X191</accession>
<name>A0A381X191_9ZZZZ</name>
<evidence type="ECO:0000256" key="1">
    <source>
        <dbReference type="SAM" id="MobiDB-lite"/>
    </source>
</evidence>
<reference evidence="2" key="1">
    <citation type="submission" date="2018-05" db="EMBL/GenBank/DDBJ databases">
        <authorList>
            <person name="Lanie J.A."/>
            <person name="Ng W.-L."/>
            <person name="Kazmierczak K.M."/>
            <person name="Andrzejewski T.M."/>
            <person name="Davidsen T.M."/>
            <person name="Wayne K.J."/>
            <person name="Tettelin H."/>
            <person name="Glass J.I."/>
            <person name="Rusch D."/>
            <person name="Podicherti R."/>
            <person name="Tsui H.-C.T."/>
            <person name="Winkler M.E."/>
        </authorList>
    </citation>
    <scope>NUCLEOTIDE SEQUENCE</scope>
</reference>
<organism evidence="2">
    <name type="scientific">marine metagenome</name>
    <dbReference type="NCBI Taxonomy" id="408172"/>
    <lineage>
        <taxon>unclassified sequences</taxon>
        <taxon>metagenomes</taxon>
        <taxon>ecological metagenomes</taxon>
    </lineage>
</organism>
<sequence>MTECQYGCGKELTWDKSRKSDSGKMIPIEKATNEPHNCPNSPYNKKMKEQDGGSGYKQTSPQQTMDSSEAVLKDRVSILEAAVEAIQKKLE</sequence>
<evidence type="ECO:0000313" key="2">
    <source>
        <dbReference type="EMBL" id="SVA58504.1"/>
    </source>
</evidence>
<gene>
    <name evidence="2" type="ORF">METZ01_LOCUS111358</name>
</gene>
<feature type="compositionally biased region" description="Polar residues" evidence="1">
    <location>
        <begin position="56"/>
        <end position="67"/>
    </location>
</feature>
<proteinExistence type="predicted"/>
<dbReference type="AlphaFoldDB" id="A0A381X191"/>
<dbReference type="EMBL" id="UINC01013560">
    <property type="protein sequence ID" value="SVA58504.1"/>
    <property type="molecule type" value="Genomic_DNA"/>
</dbReference>
<protein>
    <submittedName>
        <fullName evidence="2">Uncharacterized protein</fullName>
    </submittedName>
</protein>
<feature type="region of interest" description="Disordered" evidence="1">
    <location>
        <begin position="16"/>
        <end position="69"/>
    </location>
</feature>